<dbReference type="EMBL" id="MK838113">
    <property type="protein sequence ID" value="QDH46708.1"/>
    <property type="molecule type" value="Genomic_DNA"/>
</dbReference>
<dbReference type="Pfam" id="PF02831">
    <property type="entry name" value="gpW"/>
    <property type="match status" value="1"/>
</dbReference>
<dbReference type="InterPro" id="IPR036626">
    <property type="entry name" value="GpW_sf"/>
</dbReference>
<reference evidence="1 2" key="1">
    <citation type="submission" date="2019-04" db="EMBL/GenBank/DDBJ databases">
        <title>Novel bacteriophages capable of disrupting biofilms from clinical strains of Aeromonas hydrophila with intrinsic antibiotic resistance.</title>
        <authorList>
            <person name="Kabwe M."/>
            <person name="Brown T.L."/>
            <person name="Speirs L."/>
            <person name="Ku H."/>
            <person name="Leach M."/>
            <person name="Chan H.T."/>
            <person name="Petrovski S."/>
            <person name="Lock P."/>
            <person name="Tucci J."/>
        </authorList>
    </citation>
    <scope>NUCLEOTIDE SEQUENCE [LARGE SCALE GENOMIC DNA]</scope>
</reference>
<organism evidence="1 2">
    <name type="scientific">Aeromonas phage LAh_7</name>
    <dbReference type="NCBI Taxonomy" id="2591031"/>
    <lineage>
        <taxon>Viruses</taxon>
        <taxon>Duplodnaviria</taxon>
        <taxon>Heunggongvirae</taxon>
        <taxon>Uroviricota</taxon>
        <taxon>Caudoviricetes</taxon>
        <taxon>Casjensviridae</taxon>
        <taxon>Sharonstreetvirus</taxon>
        <taxon>Sharonstreetvirus LAh7</taxon>
    </lineage>
</organism>
<evidence type="ECO:0000313" key="1">
    <source>
        <dbReference type="EMBL" id="QDH46708.1"/>
    </source>
</evidence>
<dbReference type="InterPro" id="IPR004174">
    <property type="entry name" value="GpW"/>
</dbReference>
<sequence>MSTCDIEALKKYLKDAQDAYNDLLTGKLVREFTDQNGERVTYTAARKGDLLNYIVELQGKINGTIPCDVRTSEPLRFTF</sequence>
<proteinExistence type="predicted"/>
<name>A0A514A099_9CAUD</name>
<dbReference type="Proteomes" id="UP000318298">
    <property type="component" value="Segment"/>
</dbReference>
<gene>
    <name evidence="1" type="ORF">LAh7_65</name>
</gene>
<evidence type="ECO:0008006" key="3">
    <source>
        <dbReference type="Google" id="ProtNLM"/>
    </source>
</evidence>
<accession>A0A514A099</accession>
<evidence type="ECO:0000313" key="2">
    <source>
        <dbReference type="Proteomes" id="UP000318298"/>
    </source>
</evidence>
<dbReference type="SUPFAM" id="SSF64210">
    <property type="entry name" value="Head-to-tail joining protein W, gpW"/>
    <property type="match status" value="1"/>
</dbReference>
<protein>
    <recommendedName>
        <fullName evidence="3">Head-tail joining protein</fullName>
    </recommendedName>
</protein>
<dbReference type="Gene3D" id="3.30.1580.10">
    <property type="entry name" value="Head-to-tail joining protein W"/>
    <property type="match status" value="1"/>
</dbReference>
<dbReference type="GO" id="GO:0019058">
    <property type="term" value="P:viral life cycle"/>
    <property type="evidence" value="ECO:0007669"/>
    <property type="project" value="InterPro"/>
</dbReference>
<keyword evidence="2" id="KW-1185">Reference proteome</keyword>